<feature type="region of interest" description="Disordered" evidence="1">
    <location>
        <begin position="323"/>
        <end position="386"/>
    </location>
</feature>
<name>A0A560B6Q7_AZOBR</name>
<dbReference type="Proteomes" id="UP000316083">
    <property type="component" value="Unassembled WGS sequence"/>
</dbReference>
<evidence type="ECO:0000313" key="2">
    <source>
        <dbReference type="EMBL" id="TWA68242.1"/>
    </source>
</evidence>
<sequence>MDMDLKGGDLKNGISDGRDLDGMTPDCTGRNGAPLDGPDQDGPDRDGPDRDGVPGGRYAAFRRFLSRFDHRPGAARAAERPAGLPVRAMLLGLLSSRRQAHTRRLWARWLEPVMLRDPALLSIADPLPGCIRVLDTAGWWPALSRRMDDLPATVQNRLDNRLADGALDRVLASPEMVDWAEVLRDRSLTVLDALRTDPTALALFLEEANTHRMRAASALAIPGGVVTLRPLDGADVETLAAALRLSDRWRMLGGRAPDMEIDELLACVRGAMANDSVPPEAMALFAVAGLYARRDPLLGAALRALLPLPLVDSAAAWLTAHSEGADGGSSDIPRRGGSPAHAPDRGLRDLFEAARRSGQSLSAPPAERLPSPLAGVMNITGTPGGR</sequence>
<proteinExistence type="predicted"/>
<feature type="compositionally biased region" description="Basic and acidic residues" evidence="1">
    <location>
        <begin position="342"/>
        <end position="355"/>
    </location>
</feature>
<protein>
    <submittedName>
        <fullName evidence="2">Uncharacterized protein</fullName>
    </submittedName>
</protein>
<reference evidence="2 3" key="1">
    <citation type="submission" date="2019-06" db="EMBL/GenBank/DDBJ databases">
        <title>Genomic Encyclopedia of Type Strains, Phase IV (KMG-V): Genome sequencing to study the core and pangenomes of soil and plant-associated prokaryotes.</title>
        <authorList>
            <person name="Whitman W."/>
        </authorList>
    </citation>
    <scope>NUCLEOTIDE SEQUENCE [LARGE SCALE GENOMIC DNA]</scope>
    <source>
        <strain evidence="2 3">BR 11796</strain>
    </source>
</reference>
<organism evidence="2 3">
    <name type="scientific">Azospirillum brasilense</name>
    <dbReference type="NCBI Taxonomy" id="192"/>
    <lineage>
        <taxon>Bacteria</taxon>
        <taxon>Pseudomonadati</taxon>
        <taxon>Pseudomonadota</taxon>
        <taxon>Alphaproteobacteria</taxon>
        <taxon>Rhodospirillales</taxon>
        <taxon>Azospirillaceae</taxon>
        <taxon>Azospirillum</taxon>
    </lineage>
</organism>
<evidence type="ECO:0000256" key="1">
    <source>
        <dbReference type="SAM" id="MobiDB-lite"/>
    </source>
</evidence>
<feature type="region of interest" description="Disordered" evidence="1">
    <location>
        <begin position="1"/>
        <end position="53"/>
    </location>
</feature>
<evidence type="ECO:0000313" key="3">
    <source>
        <dbReference type="Proteomes" id="UP000316083"/>
    </source>
</evidence>
<gene>
    <name evidence="2" type="ORF">FBZ82_106367</name>
</gene>
<accession>A0A560B6Q7</accession>
<feature type="compositionally biased region" description="Basic and acidic residues" evidence="1">
    <location>
        <begin position="42"/>
        <end position="52"/>
    </location>
</feature>
<comment type="caution">
    <text evidence="2">The sequence shown here is derived from an EMBL/GenBank/DDBJ whole genome shotgun (WGS) entry which is preliminary data.</text>
</comment>
<dbReference type="AlphaFoldDB" id="A0A560B6Q7"/>
<dbReference type="EMBL" id="VITF01000006">
    <property type="protein sequence ID" value="TWA68242.1"/>
    <property type="molecule type" value="Genomic_DNA"/>
</dbReference>